<proteinExistence type="predicted"/>
<protein>
    <submittedName>
        <fullName evidence="2">Uncharacterized protein</fullName>
    </submittedName>
</protein>
<name>A0A9P6CPL3_9AGAR</name>
<sequence length="163" mass="18162">MFPGQTRIHCLPHADAKNIVGVCVLVIYQVPGKKFNDSKRSWLVLWEAGVAIQLHLWTAAVYPSSLFYHFNIDIHDIKFVTTEGEERPTPQNSTPIGEGDDKGRGSLVYFNQASMYQSSETGCSTLKEAIRTQVHSGRLDKETTIQQAFSSLGEFIPLTQSST</sequence>
<evidence type="ECO:0000313" key="2">
    <source>
        <dbReference type="EMBL" id="KAF9474801.1"/>
    </source>
</evidence>
<dbReference type="OrthoDB" id="3266461at2759"/>
<reference evidence="2" key="1">
    <citation type="submission" date="2020-11" db="EMBL/GenBank/DDBJ databases">
        <authorList>
            <consortium name="DOE Joint Genome Institute"/>
            <person name="Ahrendt S."/>
            <person name="Riley R."/>
            <person name="Andreopoulos W."/>
            <person name="Labutti K."/>
            <person name="Pangilinan J."/>
            <person name="Ruiz-Duenas F.J."/>
            <person name="Barrasa J.M."/>
            <person name="Sanchez-Garcia M."/>
            <person name="Camarero S."/>
            <person name="Miyauchi S."/>
            <person name="Serrano A."/>
            <person name="Linde D."/>
            <person name="Babiker R."/>
            <person name="Drula E."/>
            <person name="Ayuso-Fernandez I."/>
            <person name="Pacheco R."/>
            <person name="Padilla G."/>
            <person name="Ferreira P."/>
            <person name="Barriuso J."/>
            <person name="Kellner H."/>
            <person name="Castanera R."/>
            <person name="Alfaro M."/>
            <person name="Ramirez L."/>
            <person name="Pisabarro A.G."/>
            <person name="Kuo A."/>
            <person name="Tritt A."/>
            <person name="Lipzen A."/>
            <person name="He G."/>
            <person name="Yan M."/>
            <person name="Ng V."/>
            <person name="Cullen D."/>
            <person name="Martin F."/>
            <person name="Rosso M.-N."/>
            <person name="Henrissat B."/>
            <person name="Hibbett D."/>
            <person name="Martinez A.T."/>
            <person name="Grigoriev I.V."/>
        </authorList>
    </citation>
    <scope>NUCLEOTIDE SEQUENCE</scope>
    <source>
        <strain evidence="2">CIRM-BRFM 674</strain>
    </source>
</reference>
<gene>
    <name evidence="2" type="ORF">BDN70DRAFT_898677</name>
</gene>
<dbReference type="AlphaFoldDB" id="A0A9P6CPL3"/>
<evidence type="ECO:0000256" key="1">
    <source>
        <dbReference type="SAM" id="MobiDB-lite"/>
    </source>
</evidence>
<comment type="caution">
    <text evidence="2">The sequence shown here is derived from an EMBL/GenBank/DDBJ whole genome shotgun (WGS) entry which is preliminary data.</text>
</comment>
<keyword evidence="3" id="KW-1185">Reference proteome</keyword>
<organism evidence="2 3">
    <name type="scientific">Pholiota conissans</name>
    <dbReference type="NCBI Taxonomy" id="109636"/>
    <lineage>
        <taxon>Eukaryota</taxon>
        <taxon>Fungi</taxon>
        <taxon>Dikarya</taxon>
        <taxon>Basidiomycota</taxon>
        <taxon>Agaricomycotina</taxon>
        <taxon>Agaricomycetes</taxon>
        <taxon>Agaricomycetidae</taxon>
        <taxon>Agaricales</taxon>
        <taxon>Agaricineae</taxon>
        <taxon>Strophariaceae</taxon>
        <taxon>Pholiota</taxon>
    </lineage>
</organism>
<accession>A0A9P6CPL3</accession>
<dbReference type="EMBL" id="MU155361">
    <property type="protein sequence ID" value="KAF9474801.1"/>
    <property type="molecule type" value="Genomic_DNA"/>
</dbReference>
<feature type="region of interest" description="Disordered" evidence="1">
    <location>
        <begin position="83"/>
        <end position="102"/>
    </location>
</feature>
<dbReference type="Proteomes" id="UP000807469">
    <property type="component" value="Unassembled WGS sequence"/>
</dbReference>
<evidence type="ECO:0000313" key="3">
    <source>
        <dbReference type="Proteomes" id="UP000807469"/>
    </source>
</evidence>